<keyword evidence="2" id="KW-0597">Phosphoprotein</keyword>
<dbReference type="Pfam" id="PF13246">
    <property type="entry name" value="Cation_ATPase"/>
    <property type="match status" value="1"/>
</dbReference>
<comment type="caution">
    <text evidence="13">The sequence shown here is derived from an EMBL/GenBank/DDBJ whole genome shotgun (WGS) entry which is preliminary data.</text>
</comment>
<dbReference type="GO" id="GO:0005524">
    <property type="term" value="F:ATP binding"/>
    <property type="evidence" value="ECO:0007669"/>
    <property type="project" value="UniProtKB-KW"/>
</dbReference>
<feature type="compositionally biased region" description="Polar residues" evidence="11">
    <location>
        <begin position="504"/>
        <end position="514"/>
    </location>
</feature>
<evidence type="ECO:0000256" key="2">
    <source>
        <dbReference type="ARBA" id="ARBA00022553"/>
    </source>
</evidence>
<dbReference type="GO" id="GO:0015203">
    <property type="term" value="F:polyamine transmembrane transporter activity"/>
    <property type="evidence" value="ECO:0007669"/>
    <property type="project" value="TreeGrafter"/>
</dbReference>
<dbReference type="InterPro" id="IPR001757">
    <property type="entry name" value="P_typ_ATPase"/>
</dbReference>
<keyword evidence="8" id="KW-1278">Translocase</keyword>
<evidence type="ECO:0000256" key="3">
    <source>
        <dbReference type="ARBA" id="ARBA00022692"/>
    </source>
</evidence>
<dbReference type="InterPro" id="IPR023214">
    <property type="entry name" value="HAD_sf"/>
</dbReference>
<dbReference type="SUPFAM" id="SSF56784">
    <property type="entry name" value="HAD-like"/>
    <property type="match status" value="1"/>
</dbReference>
<dbReference type="PROSITE" id="PS01229">
    <property type="entry name" value="COF_2"/>
    <property type="match status" value="1"/>
</dbReference>
<dbReference type="InterPro" id="IPR006544">
    <property type="entry name" value="P-type_TPase_V"/>
</dbReference>
<dbReference type="FunFam" id="3.40.50.1000:FF:000045">
    <property type="entry name" value="Cation-transporting ATPase"/>
    <property type="match status" value="1"/>
</dbReference>
<dbReference type="SUPFAM" id="SSF81665">
    <property type="entry name" value="Calcium ATPase, transmembrane domain M"/>
    <property type="match status" value="1"/>
</dbReference>
<dbReference type="PANTHER" id="PTHR45630">
    <property type="entry name" value="CATION-TRANSPORTING ATPASE-RELATED"/>
    <property type="match status" value="1"/>
</dbReference>
<evidence type="ECO:0000256" key="1">
    <source>
        <dbReference type="ARBA" id="ARBA00004141"/>
    </source>
</evidence>
<evidence type="ECO:0000256" key="9">
    <source>
        <dbReference type="ARBA" id="ARBA00022989"/>
    </source>
</evidence>
<keyword evidence="14" id="KW-1185">Reference proteome</keyword>
<dbReference type="Proteomes" id="UP000719412">
    <property type="component" value="Unassembled WGS sequence"/>
</dbReference>
<reference evidence="13" key="1">
    <citation type="journal article" date="2020" name="J Insects Food Feed">
        <title>The yellow mealworm (Tenebrio molitor) genome: a resource for the emerging insects as food and feed industry.</title>
        <authorList>
            <person name="Eriksson T."/>
            <person name="Andere A."/>
            <person name="Kelstrup H."/>
            <person name="Emery V."/>
            <person name="Picard C."/>
        </authorList>
    </citation>
    <scope>NUCLEOTIDE SEQUENCE</scope>
    <source>
        <strain evidence="13">Stoneville</strain>
        <tissue evidence="13">Whole head</tissue>
    </source>
</reference>
<keyword evidence="4" id="KW-0479">Metal-binding</keyword>
<dbReference type="InterPro" id="IPR036412">
    <property type="entry name" value="HAD-like_sf"/>
</dbReference>
<dbReference type="Gene3D" id="3.40.50.1000">
    <property type="entry name" value="HAD superfamily/HAD-like"/>
    <property type="match status" value="1"/>
</dbReference>
<dbReference type="NCBIfam" id="TIGR01494">
    <property type="entry name" value="ATPase_P-type"/>
    <property type="match status" value="1"/>
</dbReference>
<dbReference type="InterPro" id="IPR023298">
    <property type="entry name" value="ATPase_P-typ_TM_dom_sf"/>
</dbReference>
<feature type="transmembrane region" description="Helical" evidence="12">
    <location>
        <begin position="448"/>
        <end position="475"/>
    </location>
</feature>
<dbReference type="GO" id="GO:0016020">
    <property type="term" value="C:membrane"/>
    <property type="evidence" value="ECO:0007669"/>
    <property type="project" value="UniProtKB-SubCell"/>
</dbReference>
<dbReference type="AlphaFoldDB" id="A0A8J6HJD4"/>
<dbReference type="GO" id="GO:0019829">
    <property type="term" value="F:ATPase-coupled monoatomic cation transmembrane transporter activity"/>
    <property type="evidence" value="ECO:0007669"/>
    <property type="project" value="TreeGrafter"/>
</dbReference>
<keyword evidence="10 12" id="KW-0472">Membrane</keyword>
<gene>
    <name evidence="13" type="ORF">GEV33_007075</name>
</gene>
<organism evidence="13 14">
    <name type="scientific">Tenebrio molitor</name>
    <name type="common">Yellow mealworm beetle</name>
    <dbReference type="NCBI Taxonomy" id="7067"/>
    <lineage>
        <taxon>Eukaryota</taxon>
        <taxon>Metazoa</taxon>
        <taxon>Ecdysozoa</taxon>
        <taxon>Arthropoda</taxon>
        <taxon>Hexapoda</taxon>
        <taxon>Insecta</taxon>
        <taxon>Pterygota</taxon>
        <taxon>Neoptera</taxon>
        <taxon>Endopterygota</taxon>
        <taxon>Coleoptera</taxon>
        <taxon>Polyphaga</taxon>
        <taxon>Cucujiformia</taxon>
        <taxon>Tenebrionidae</taxon>
        <taxon>Tenebrio</taxon>
    </lineage>
</organism>
<accession>A0A8J6HJD4</accession>
<evidence type="ECO:0000256" key="10">
    <source>
        <dbReference type="ARBA" id="ARBA00023136"/>
    </source>
</evidence>
<evidence type="ECO:0000256" key="11">
    <source>
        <dbReference type="SAM" id="MobiDB-lite"/>
    </source>
</evidence>
<keyword evidence="5" id="KW-0547">Nucleotide-binding</keyword>
<sequence length="541" mass="60379">MFESTGWILEEPTVSDTSKYDLLVPTIVKENSFESENQAEIGLIQQYQFSSTLQRMSVICRRLGSDYFEIFTKGSPEMIISLSRPETVPNGILDRLKEYTVQGYRVIGMGTKTITNMPFHKIPKLQREDVECDLEFVGLIVLENRLKPQTGAVIETLQNAGMKIVMVTGDNIQTAVSVARECGIIQSGHSVIDIITTKPTKSDVARIRYQESDGAPITGTKVKDVEAMCERKYHFVVSGSAWTDINQYFPEIIPKIVTKGVVFARMSGQQKQQLVEELQNLGYYVAMCGDGANDCGALKAANVGISLSEAESSVASPFTSKEPNISCTTQVIKEGRAALVTSFGVFKLMLCYSLTEFSSVIILYAIDSNLTSLHCYENYAVYSVSMFQYIIMAVVFSKGRPYRKPIYTNYIFLFAIFVMIAICAYVTVDPATWIVDSLELVMPPLYDGRVAILVMAVVNFAVSVIMEEVIVEGVLHKIVRPKFRNVDKSRQKYLRIERDLAQDQSWPNTSSGNVSFGEVSERGPRGVVNNGYSEEVETTKY</sequence>
<keyword evidence="7" id="KW-0460">Magnesium</keyword>
<reference evidence="13" key="2">
    <citation type="submission" date="2021-08" db="EMBL/GenBank/DDBJ databases">
        <authorList>
            <person name="Eriksson T."/>
        </authorList>
    </citation>
    <scope>NUCLEOTIDE SEQUENCE</scope>
    <source>
        <strain evidence="13">Stoneville</strain>
        <tissue evidence="13">Whole head</tissue>
    </source>
</reference>
<evidence type="ECO:0000256" key="7">
    <source>
        <dbReference type="ARBA" id="ARBA00022842"/>
    </source>
</evidence>
<protein>
    <submittedName>
        <fullName evidence="13">Uncharacterized protein</fullName>
    </submittedName>
</protein>
<feature type="transmembrane region" description="Helical" evidence="12">
    <location>
        <begin position="379"/>
        <end position="397"/>
    </location>
</feature>
<evidence type="ECO:0000256" key="5">
    <source>
        <dbReference type="ARBA" id="ARBA00022741"/>
    </source>
</evidence>
<feature type="region of interest" description="Disordered" evidence="11">
    <location>
        <begin position="504"/>
        <end position="541"/>
    </location>
</feature>
<dbReference type="InterPro" id="IPR023299">
    <property type="entry name" value="ATPase_P-typ_cyto_dom_N"/>
</dbReference>
<dbReference type="GO" id="GO:0006874">
    <property type="term" value="P:intracellular calcium ion homeostasis"/>
    <property type="evidence" value="ECO:0007669"/>
    <property type="project" value="TreeGrafter"/>
</dbReference>
<evidence type="ECO:0000313" key="14">
    <source>
        <dbReference type="Proteomes" id="UP000719412"/>
    </source>
</evidence>
<evidence type="ECO:0000256" key="8">
    <source>
        <dbReference type="ARBA" id="ARBA00022967"/>
    </source>
</evidence>
<dbReference type="PANTHER" id="PTHR45630:SF8">
    <property type="entry name" value="CATION-TRANSPORTING ATPASE"/>
    <property type="match status" value="1"/>
</dbReference>
<name>A0A8J6HJD4_TENMO</name>
<dbReference type="GO" id="GO:0016887">
    <property type="term" value="F:ATP hydrolysis activity"/>
    <property type="evidence" value="ECO:0007669"/>
    <property type="project" value="InterPro"/>
</dbReference>
<keyword evidence="3 12" id="KW-0812">Transmembrane</keyword>
<dbReference type="EMBL" id="JABDTM020022718">
    <property type="protein sequence ID" value="KAH0815715.1"/>
    <property type="molecule type" value="Genomic_DNA"/>
</dbReference>
<evidence type="ECO:0000313" key="13">
    <source>
        <dbReference type="EMBL" id="KAH0815715.1"/>
    </source>
</evidence>
<keyword evidence="9 12" id="KW-1133">Transmembrane helix</keyword>
<proteinExistence type="predicted"/>
<comment type="subcellular location">
    <subcellularLocation>
        <location evidence="1">Membrane</location>
        <topology evidence="1">Multi-pass membrane protein</topology>
    </subcellularLocation>
</comment>
<evidence type="ECO:0000256" key="4">
    <source>
        <dbReference type="ARBA" id="ARBA00022723"/>
    </source>
</evidence>
<dbReference type="GO" id="GO:0140358">
    <property type="term" value="F:P-type transmembrane transporter activity"/>
    <property type="evidence" value="ECO:0007669"/>
    <property type="project" value="InterPro"/>
</dbReference>
<feature type="transmembrane region" description="Helical" evidence="12">
    <location>
        <begin position="409"/>
        <end position="428"/>
    </location>
</feature>
<dbReference type="GO" id="GO:0046872">
    <property type="term" value="F:metal ion binding"/>
    <property type="evidence" value="ECO:0007669"/>
    <property type="project" value="UniProtKB-KW"/>
</dbReference>
<dbReference type="Gene3D" id="3.40.1110.10">
    <property type="entry name" value="Calcium-transporting ATPase, cytoplasmic domain N"/>
    <property type="match status" value="1"/>
</dbReference>
<dbReference type="SUPFAM" id="SSF81660">
    <property type="entry name" value="Metal cation-transporting ATPase, ATP-binding domain N"/>
    <property type="match status" value="1"/>
</dbReference>
<keyword evidence="6" id="KW-0067">ATP-binding</keyword>
<evidence type="ECO:0000256" key="12">
    <source>
        <dbReference type="SAM" id="Phobius"/>
    </source>
</evidence>
<evidence type="ECO:0000256" key="6">
    <source>
        <dbReference type="ARBA" id="ARBA00022840"/>
    </source>
</evidence>